<gene>
    <name evidence="5" type="ORF">EJ04DRAFT_444328</name>
</gene>
<evidence type="ECO:0000313" key="5">
    <source>
        <dbReference type="EMBL" id="KAF2730815.1"/>
    </source>
</evidence>
<reference evidence="5" key="1">
    <citation type="journal article" date="2020" name="Stud. Mycol.">
        <title>101 Dothideomycetes genomes: a test case for predicting lifestyles and emergence of pathogens.</title>
        <authorList>
            <person name="Haridas S."/>
            <person name="Albert R."/>
            <person name="Binder M."/>
            <person name="Bloem J."/>
            <person name="Labutti K."/>
            <person name="Salamov A."/>
            <person name="Andreopoulos B."/>
            <person name="Baker S."/>
            <person name="Barry K."/>
            <person name="Bills G."/>
            <person name="Bluhm B."/>
            <person name="Cannon C."/>
            <person name="Castanera R."/>
            <person name="Culley D."/>
            <person name="Daum C."/>
            <person name="Ezra D."/>
            <person name="Gonzalez J."/>
            <person name="Henrissat B."/>
            <person name="Kuo A."/>
            <person name="Liang C."/>
            <person name="Lipzen A."/>
            <person name="Lutzoni F."/>
            <person name="Magnuson J."/>
            <person name="Mondo S."/>
            <person name="Nolan M."/>
            <person name="Ohm R."/>
            <person name="Pangilinan J."/>
            <person name="Park H.-J."/>
            <person name="Ramirez L."/>
            <person name="Alfaro M."/>
            <person name="Sun H."/>
            <person name="Tritt A."/>
            <person name="Yoshinaga Y."/>
            <person name="Zwiers L.-H."/>
            <person name="Turgeon B."/>
            <person name="Goodwin S."/>
            <person name="Spatafora J."/>
            <person name="Crous P."/>
            <person name="Grigoriev I."/>
        </authorList>
    </citation>
    <scope>NUCLEOTIDE SEQUENCE</scope>
    <source>
        <strain evidence="5">CBS 125425</strain>
    </source>
</reference>
<dbReference type="SUPFAM" id="SSF55658">
    <property type="entry name" value="L9 N-domain-like"/>
    <property type="match status" value="1"/>
</dbReference>
<evidence type="ECO:0000256" key="3">
    <source>
        <dbReference type="ARBA" id="ARBA00023274"/>
    </source>
</evidence>
<dbReference type="OrthoDB" id="5555409at2759"/>
<evidence type="ECO:0000259" key="4">
    <source>
        <dbReference type="Pfam" id="PF01281"/>
    </source>
</evidence>
<comment type="caution">
    <text evidence="5">The sequence shown here is derived from an EMBL/GenBank/DDBJ whole genome shotgun (WGS) entry which is preliminary data.</text>
</comment>
<dbReference type="GO" id="GO:0006412">
    <property type="term" value="P:translation"/>
    <property type="evidence" value="ECO:0007669"/>
    <property type="project" value="InterPro"/>
</dbReference>
<dbReference type="PANTHER" id="PTHR21368">
    <property type="entry name" value="50S RIBOSOMAL PROTEIN L9"/>
    <property type="match status" value="1"/>
</dbReference>
<dbReference type="GO" id="GO:1990904">
    <property type="term" value="C:ribonucleoprotein complex"/>
    <property type="evidence" value="ECO:0007669"/>
    <property type="project" value="UniProtKB-KW"/>
</dbReference>
<dbReference type="InterPro" id="IPR000244">
    <property type="entry name" value="Ribosomal_bL9"/>
</dbReference>
<keyword evidence="6" id="KW-1185">Reference proteome</keyword>
<evidence type="ECO:0000313" key="6">
    <source>
        <dbReference type="Proteomes" id="UP000799444"/>
    </source>
</evidence>
<dbReference type="InterPro" id="IPR036935">
    <property type="entry name" value="Ribosomal_bL9_N_sf"/>
</dbReference>
<dbReference type="GO" id="GO:0005840">
    <property type="term" value="C:ribosome"/>
    <property type="evidence" value="ECO:0007669"/>
    <property type="project" value="UniProtKB-KW"/>
</dbReference>
<keyword evidence="2" id="KW-0689">Ribosomal protein</keyword>
<proteinExistence type="inferred from homology"/>
<dbReference type="Proteomes" id="UP000799444">
    <property type="component" value="Unassembled WGS sequence"/>
</dbReference>
<dbReference type="InterPro" id="IPR020070">
    <property type="entry name" value="Ribosomal_bL9_N"/>
</dbReference>
<dbReference type="AlphaFoldDB" id="A0A9P4V023"/>
<name>A0A9P4V023_9PLEO</name>
<comment type="similarity">
    <text evidence="1">Belongs to the bacterial ribosomal protein bL9 family.</text>
</comment>
<dbReference type="GO" id="GO:0003735">
    <property type="term" value="F:structural constituent of ribosome"/>
    <property type="evidence" value="ECO:0007669"/>
    <property type="project" value="InterPro"/>
</dbReference>
<accession>A0A9P4V023</accession>
<evidence type="ECO:0000256" key="2">
    <source>
        <dbReference type="ARBA" id="ARBA00022980"/>
    </source>
</evidence>
<evidence type="ECO:0000256" key="1">
    <source>
        <dbReference type="ARBA" id="ARBA00010605"/>
    </source>
</evidence>
<dbReference type="Gene3D" id="3.40.5.10">
    <property type="entry name" value="Ribosomal protein L9, N-terminal domain"/>
    <property type="match status" value="1"/>
</dbReference>
<protein>
    <recommendedName>
        <fullName evidence="4">Ribosomal protein L9 domain-containing protein</fullName>
    </recommendedName>
</protein>
<keyword evidence="3" id="KW-0687">Ribonucleoprotein</keyword>
<sequence length="282" mass="30918">MAALGSSALLPQCASCIRRVTRLAWDAGRPLQQVRTKTKTAKTKAAKEAERNIVVKLRKDVRKFGRAGSLVPVNPSTMRNRWFPKRVADYVPFMQLKQLKAEGAAMERDFDFGVEVPLEEVVEEEDAYAEQHVRPQYVRPVEIELLSAARSMELLQTFIPGHIDFARQPIELEKAPAGARHGASAAADLLTAAAMASKPKPDANGIYGSVSTSDVVATIKSALAHNDEAARVILNDADVRFVNGHAEGDETRVKKLGTFTIEIKVPGAEAPVRRSVRIRAKE</sequence>
<dbReference type="Pfam" id="PF01281">
    <property type="entry name" value="Ribosomal_L9_N"/>
    <property type="match status" value="1"/>
</dbReference>
<dbReference type="InterPro" id="IPR009027">
    <property type="entry name" value="Ribosomal_bL9/RNase_H1_N"/>
</dbReference>
<organism evidence="5 6">
    <name type="scientific">Polyplosphaeria fusca</name>
    <dbReference type="NCBI Taxonomy" id="682080"/>
    <lineage>
        <taxon>Eukaryota</taxon>
        <taxon>Fungi</taxon>
        <taxon>Dikarya</taxon>
        <taxon>Ascomycota</taxon>
        <taxon>Pezizomycotina</taxon>
        <taxon>Dothideomycetes</taxon>
        <taxon>Pleosporomycetidae</taxon>
        <taxon>Pleosporales</taxon>
        <taxon>Tetraplosphaeriaceae</taxon>
        <taxon>Polyplosphaeria</taxon>
    </lineage>
</organism>
<dbReference type="EMBL" id="ML996209">
    <property type="protein sequence ID" value="KAF2730815.1"/>
    <property type="molecule type" value="Genomic_DNA"/>
</dbReference>
<feature type="domain" description="Ribosomal protein L9" evidence="4">
    <location>
        <begin position="55"/>
        <end position="98"/>
    </location>
</feature>